<proteinExistence type="predicted"/>
<dbReference type="OMA" id="EAITVCY"/>
<sequence>MGEEYDPDGFSLRISPGLFQVLSGRASEPGPIEPRTRREAALIEAVRREGRRERAAMFRKVKEAQLKDAHELEQAERIALEESGRKLQEKLSALNFQANSSSKTGQPCGELREAITVCYRVNGKDNPLACLADVEAFTECAKQLSRISQ</sequence>
<dbReference type="AlphaFoldDB" id="R7QMJ3"/>
<keyword evidence="2" id="KW-1185">Reference proteome</keyword>
<dbReference type="KEGG" id="ccp:CHC_T00006607001"/>
<name>R7QMJ3_CHOCR</name>
<dbReference type="Gramene" id="CDF39319">
    <property type="protein sequence ID" value="CDF39319"/>
    <property type="gene ID" value="CHC_T00006607001"/>
</dbReference>
<reference evidence="2" key="1">
    <citation type="journal article" date="2013" name="Proc. Natl. Acad. Sci. U.S.A.">
        <title>Genome structure and metabolic features in the red seaweed Chondrus crispus shed light on evolution of the Archaeplastida.</title>
        <authorList>
            <person name="Collen J."/>
            <person name="Porcel B."/>
            <person name="Carre W."/>
            <person name="Ball S.G."/>
            <person name="Chaparro C."/>
            <person name="Tonon T."/>
            <person name="Barbeyron T."/>
            <person name="Michel G."/>
            <person name="Noel B."/>
            <person name="Valentin K."/>
            <person name="Elias M."/>
            <person name="Artiguenave F."/>
            <person name="Arun A."/>
            <person name="Aury J.M."/>
            <person name="Barbosa-Neto J.F."/>
            <person name="Bothwell J.H."/>
            <person name="Bouget F.Y."/>
            <person name="Brillet L."/>
            <person name="Cabello-Hurtado F."/>
            <person name="Capella-Gutierrez S."/>
            <person name="Charrier B."/>
            <person name="Cladiere L."/>
            <person name="Cock J.M."/>
            <person name="Coelho S.M."/>
            <person name="Colleoni C."/>
            <person name="Czjzek M."/>
            <person name="Da Silva C."/>
            <person name="Delage L."/>
            <person name="Denoeud F."/>
            <person name="Deschamps P."/>
            <person name="Dittami S.M."/>
            <person name="Gabaldon T."/>
            <person name="Gachon C.M."/>
            <person name="Groisillier A."/>
            <person name="Herve C."/>
            <person name="Jabbari K."/>
            <person name="Katinka M."/>
            <person name="Kloareg B."/>
            <person name="Kowalczyk N."/>
            <person name="Labadie K."/>
            <person name="Leblanc C."/>
            <person name="Lopez P.J."/>
            <person name="McLachlan D.H."/>
            <person name="Meslet-Cladiere L."/>
            <person name="Moustafa A."/>
            <person name="Nehr Z."/>
            <person name="Nyvall Collen P."/>
            <person name="Panaud O."/>
            <person name="Partensky F."/>
            <person name="Poulain J."/>
            <person name="Rensing S.A."/>
            <person name="Rousvoal S."/>
            <person name="Samson G."/>
            <person name="Symeonidi A."/>
            <person name="Weissenbach J."/>
            <person name="Zambounis A."/>
            <person name="Wincker P."/>
            <person name="Boyen C."/>
        </authorList>
    </citation>
    <scope>NUCLEOTIDE SEQUENCE [LARGE SCALE GENOMIC DNA]</scope>
    <source>
        <strain evidence="2">cv. Stackhouse</strain>
    </source>
</reference>
<accession>R7QMJ3</accession>
<evidence type="ECO:0000313" key="2">
    <source>
        <dbReference type="Proteomes" id="UP000012073"/>
    </source>
</evidence>
<organism evidence="1 2">
    <name type="scientific">Chondrus crispus</name>
    <name type="common">Carrageen Irish moss</name>
    <name type="synonym">Polymorpha crispa</name>
    <dbReference type="NCBI Taxonomy" id="2769"/>
    <lineage>
        <taxon>Eukaryota</taxon>
        <taxon>Rhodophyta</taxon>
        <taxon>Florideophyceae</taxon>
        <taxon>Rhodymeniophycidae</taxon>
        <taxon>Gigartinales</taxon>
        <taxon>Gigartinaceae</taxon>
        <taxon>Chondrus</taxon>
    </lineage>
</organism>
<dbReference type="GeneID" id="17326973"/>
<dbReference type="EMBL" id="HG002022">
    <property type="protein sequence ID" value="CDF39319.1"/>
    <property type="molecule type" value="Genomic_DNA"/>
</dbReference>
<protein>
    <submittedName>
        <fullName evidence="1">Uncharacterized protein</fullName>
    </submittedName>
</protein>
<evidence type="ECO:0000313" key="1">
    <source>
        <dbReference type="EMBL" id="CDF39319.1"/>
    </source>
</evidence>
<dbReference type="OrthoDB" id="70030at2759"/>
<gene>
    <name evidence="1" type="ORF">CHC_T00006607001</name>
</gene>
<dbReference type="RefSeq" id="XP_005719230.1">
    <property type="nucleotide sequence ID" value="XM_005719173.1"/>
</dbReference>
<dbReference type="Proteomes" id="UP000012073">
    <property type="component" value="Unassembled WGS sequence"/>
</dbReference>